<sequence>MRVERVNNADPQVEALLEAHHALMRATSPEESCHVMTADALRQSGAQVFALRDDTKGVTAVGALKPFGTDSVELKSMHTAGALRGQGLGRMLLSALLETARQQGAKAAYLETGTADDFAAARALYQGAGFSECPPFGDYTLDPLSVFMHRAL</sequence>
<dbReference type="Proteomes" id="UP001210720">
    <property type="component" value="Unassembled WGS sequence"/>
</dbReference>
<comment type="caution">
    <text evidence="4">The sequence shown here is derived from an EMBL/GenBank/DDBJ whole genome shotgun (WGS) entry which is preliminary data.</text>
</comment>
<name>A0ABT4XWG8_9RHOB</name>
<dbReference type="Gene3D" id="3.40.630.30">
    <property type="match status" value="1"/>
</dbReference>
<dbReference type="Pfam" id="PF00583">
    <property type="entry name" value="Acetyltransf_1"/>
    <property type="match status" value="1"/>
</dbReference>
<dbReference type="CDD" id="cd04301">
    <property type="entry name" value="NAT_SF"/>
    <property type="match status" value="1"/>
</dbReference>
<evidence type="ECO:0000256" key="2">
    <source>
        <dbReference type="ARBA" id="ARBA00023315"/>
    </source>
</evidence>
<evidence type="ECO:0000313" key="5">
    <source>
        <dbReference type="Proteomes" id="UP001210720"/>
    </source>
</evidence>
<dbReference type="InterPro" id="IPR016181">
    <property type="entry name" value="Acyl_CoA_acyltransferase"/>
</dbReference>
<proteinExistence type="predicted"/>
<dbReference type="InterPro" id="IPR000182">
    <property type="entry name" value="GNAT_dom"/>
</dbReference>
<reference evidence="4 5" key="1">
    <citation type="submission" date="2023-01" db="EMBL/GenBank/DDBJ databases">
        <title>Thalassococcus onchidii sp. nov., isolated from a marine invertebrate from the South China Sea.</title>
        <authorList>
            <person name="Xu S."/>
            <person name="Liu Z."/>
            <person name="Xu Y."/>
        </authorList>
    </citation>
    <scope>NUCLEOTIDE SEQUENCE [LARGE SCALE GENOMIC DNA]</scope>
    <source>
        <strain evidence="4 5">KCTC 32084</strain>
    </source>
</reference>
<gene>
    <name evidence="4" type="ORF">PFY00_16405</name>
</gene>
<keyword evidence="5" id="KW-1185">Reference proteome</keyword>
<organism evidence="4 5">
    <name type="scientific">Thalassococcus lentus</name>
    <dbReference type="NCBI Taxonomy" id="1210524"/>
    <lineage>
        <taxon>Bacteria</taxon>
        <taxon>Pseudomonadati</taxon>
        <taxon>Pseudomonadota</taxon>
        <taxon>Alphaproteobacteria</taxon>
        <taxon>Rhodobacterales</taxon>
        <taxon>Roseobacteraceae</taxon>
        <taxon>Thalassococcus</taxon>
    </lineage>
</organism>
<evidence type="ECO:0000313" key="4">
    <source>
        <dbReference type="EMBL" id="MDA7426321.1"/>
    </source>
</evidence>
<dbReference type="PROSITE" id="PS51186">
    <property type="entry name" value="GNAT"/>
    <property type="match status" value="1"/>
</dbReference>
<protein>
    <submittedName>
        <fullName evidence="4">GNAT family N-acetyltransferase</fullName>
    </submittedName>
</protein>
<dbReference type="SUPFAM" id="SSF55729">
    <property type="entry name" value="Acyl-CoA N-acyltransferases (Nat)"/>
    <property type="match status" value="1"/>
</dbReference>
<feature type="domain" description="N-acetyltransferase" evidence="3">
    <location>
        <begin position="1"/>
        <end position="152"/>
    </location>
</feature>
<dbReference type="PANTHER" id="PTHR43877">
    <property type="entry name" value="AMINOALKYLPHOSPHONATE N-ACETYLTRANSFERASE-RELATED-RELATED"/>
    <property type="match status" value="1"/>
</dbReference>
<evidence type="ECO:0000259" key="3">
    <source>
        <dbReference type="PROSITE" id="PS51186"/>
    </source>
</evidence>
<dbReference type="InterPro" id="IPR050832">
    <property type="entry name" value="Bact_Acetyltransf"/>
</dbReference>
<dbReference type="EMBL" id="JAQIOY010000008">
    <property type="protein sequence ID" value="MDA7426321.1"/>
    <property type="molecule type" value="Genomic_DNA"/>
</dbReference>
<dbReference type="PANTHER" id="PTHR43877:SF5">
    <property type="entry name" value="BLL8307 PROTEIN"/>
    <property type="match status" value="1"/>
</dbReference>
<evidence type="ECO:0000256" key="1">
    <source>
        <dbReference type="ARBA" id="ARBA00022679"/>
    </source>
</evidence>
<keyword evidence="2" id="KW-0012">Acyltransferase</keyword>
<dbReference type="RefSeq" id="WP_271433674.1">
    <property type="nucleotide sequence ID" value="NZ_JAQIOY010000008.1"/>
</dbReference>
<keyword evidence="1" id="KW-0808">Transferase</keyword>
<accession>A0ABT4XWG8</accession>